<comment type="caution">
    <text evidence="5">The sequence shown here is derived from an EMBL/GenBank/DDBJ whole genome shotgun (WGS) entry which is preliminary data.</text>
</comment>
<feature type="region of interest" description="Disordered" evidence="4">
    <location>
        <begin position="433"/>
        <end position="536"/>
    </location>
</feature>
<protein>
    <recommendedName>
        <fullName evidence="7">Filamin</fullName>
    </recommendedName>
</protein>
<dbReference type="SMART" id="SM00557">
    <property type="entry name" value="IG_FLMN"/>
    <property type="match status" value="24"/>
</dbReference>
<evidence type="ECO:0000313" key="6">
    <source>
        <dbReference type="Proteomes" id="UP001497623"/>
    </source>
</evidence>
<feature type="compositionally biased region" description="Low complexity" evidence="4">
    <location>
        <begin position="686"/>
        <end position="704"/>
    </location>
</feature>
<feature type="compositionally biased region" description="Low complexity" evidence="4">
    <location>
        <begin position="513"/>
        <end position="536"/>
    </location>
</feature>
<name>A0AAV2QNS4_MEGNR</name>
<feature type="compositionally biased region" description="Basic and acidic residues" evidence="4">
    <location>
        <begin position="443"/>
        <end position="456"/>
    </location>
</feature>
<feature type="repeat" description="Filamin" evidence="3">
    <location>
        <begin position="205"/>
        <end position="299"/>
    </location>
</feature>
<sequence>MSKRDCNHIGTMGYVAHYQWVQARKSPAEALAVQCDLDNVRVNNPVPFRIEFLEKDVVLSEIRVAVNGPGGPVRVDLDLGSRGGKGVFTPDEVGMYELLVFNEDELIDGCPVKVRALPDVTKAMFSGGIDPCAIGSIVEVEINSNNSGGGDVDVTAYSPTGRPLKCPVKCEDGVYSATFQPDEAGEWSIAVTYDDENIQGSPFNCFVYDPHALKVNGLDKGPTSLPGKPFTFVVDARECGWGEAKIDITQNGRSIHSRTLEIERGIYEVTFTPQEAARHKVYCYFNGHEVKGTPLSIYLGIEQPPERKKSKKKKKSSSQLDKSNAVEIVKEYSSRDLIKDSPKLSMSNDAPTLNGSSSLLNRTNESSLNRTNESSLNRNYDSSVDRSYENTLFSSNKNYESSSSLKKTSSAYEAINNKYSNFESSSLNRRGSYLSNNNSSSKENLHELSPAKEDSPVRSLRRGSSALVPEDSPVRSLRRGSNALDAVDSPVRSLRRGSSALDPEDSPVRSLRRSSALDSSYNSSFNSSFNSTLNSSTSTVINTEVASTHKNSTSILNKSSINNNSLGRLSLAKSSTPSPPASVAHPKSPVARSISPTSQVPTALPGLSAAALVRQANQNAVKTEARRLRGLHDAAILRSPYISTIDEASDGGSDEISYRVSSEQRTSEIGQQKSVENSPDKSYNFSSERQTTTLSSRLSSDQRSPGLGRRIPSEHRSPEFDRRNPPESRTPELSRRIHSKFRSPEISQQLSSEQRSPLLQSEERLHTSTHSSTTNVSNLSTSELRTPELDRRIHSKFRSPEISQHLSSEQRSPLLQSEERLHTSTHSSTTNVSNLSTSELRTPELGRKIHSKIRSPEISQHFSSEQRSPLLQSEERLHTSTHSSTTNVSNLSTSEVRTPELGRRIHSKIRSPEISQHFSSEQRSPLLQSEERLHTSTHSSTTNVSNLSTTELRTPELSRRIHSKFRSPEISQQLSSEHRSPLLQSEEHLHTSTHSSTNVSNLATSNIISTSSLTTTTIKTEENQKSEELRSNSNTSERRSASSSAHTNSITNIPTHISTPTHSMDKRRLATNERSEGTYLSQSGSGTSIDLSGSSSHVLQHSRLASTMQPHTITHSNAHLSPHTNRSTQSFDDNQVKEGENTTYINESRTSVDVSDAVSHRLQASTHQHNIQGPPMDISRVSVSGPGVRLVSVNSRAEFTVNAPHTLRQEEVILKITGPGKRSVPCNTEVLPSGELDVWFTPPQVGEYLVDVRVQDQRVPGSPYRCYVYDSMEIRVGDIPNGIVGRPVEFEIDGSSAGSGNLEILVNGGHVTSYVRNLGQQRFLASFVPHSPIRHMVEMRFNGEKVPGSPWSVEVMEGGGARVAVLGDTIKHFPAGQLSAFDISAANVSKEDIQVHIVSPSKRPVSYQLNESSDGVYRVAFVTSEVGSYVVDVAVSGQKVQGSPFIAKAYDAGLIRVSDVPNGVVGQPCQFRVDASQAGEGQLEISINDGEVPNHVQVLGGGRCLVSFTPDTAKFHTIDIKFNGETVRGCPFVCRVADTSRVSLTLRHLELIPVGQSAAFNISVDGGGSAELTVTVRTPSQTTLPVRVSGSVRAGFTAEFTPVEVGAHTIIVNYNDSAVSGTPFTCKVYDAGKVVVSQLPRGDTPHLPGLAQLPRGAIGKSLQFIVDASEAGEGNLEISISAAGRNIPTQVHPQGSARFAVSFVPLEAIDHVINISFNKEPVQGSPFVAKVQADPNRIVVSGQSLAATAVDKTSFFTISNVTGTLEDVEVSVEGPSGQAVAAQVRDNGDQTFRVEFAPRAAGEHRIHVVYAGEPIPGSPFSCKVYDVAAIKVRPENRGTVGKPVTFLVETNNAGPGNLEVTVNNGQVPTSAQAQGNHIYAISFTPKEAKPHVVELKFNGENVPGSPFSCEVVDVSRVTVSGSGLEKVPVDRPATFVVDSQVGEDQLEVKVLSPSRQPLEPEVSRTDENKLQVQYVPTEVGDHSVEVRVAEMLVPGSPFLVKAYDHGKVRVTEVATGIVAKPVYFSIDASQAGAGNLEIIVSVNGRNVPNYVQSEGHARFRVNFKPKEAAVHTLSVKFNGEPVPGSPFKCRVSDSSQVVISGAGLKMSSLARPATITIDPRSADVSDCQVNITSPSGGRVPVNLTGNLPGKVSAEFQPTEVGPHTINVSMDGESVGGSPYTCNIYDVTKVQVTGLDDTKVNRPVTFTVDASQAGEGTLELVVTTAKASVRAEVAARSRGLYDVTFTPHEHIPHFVNITFNEEDVIGSPFKCDVRELEPREVRHLQRKESQMVTARGDGLKQVVTGTTASFTVDTKGLEGDLDIRVTGPDGGQVPARLIKLQSGLQRAEYQADQVGSYSVAILHQGSAISGTPYVAEAADPRRVTIQSAGECFSGQECALKVDASAAGRGSLSVGVRAVGQDVKHSIRDLGGGIYQVLFYPRAPIPHKVDVRYSGVPVKGGPFEIPVRNPATGHHVTATGVGLHQARVDKPTSFVIETLSQPTKDFDVLITGPGDWAVPVKCYQQKDGNLLAEYQPHAPGNYKIEVLCSTKHVKGSPFICTAYDASKVVLEHSKTVVAVGEPCIFKLDKTDAGDADLEAQVENASGVLTPLEVKSGPSGDLVEWTPDAPGQYRITMLYGGEEVPGSPLTVEVGESGLATVSGAGLEGGAIDTPLSFTVDGRGLLGEPHVTVDGPDSVARVNMRKQDEGLYQVTYVPHEVGIFDIRVKWNKRDVAGSPFHPKIVDPARVRLIGGWESLQDGQGRLELTPREEKRLTFDASEAGPGKLRAEVTHEGRPLNASCDHNGSRARVAFTPPSEGSYELRVWYSGLPLPHSPVRGWAEPVSAGDHTRVTLRGHGLTTARCGDQAEFIIDGASAGTGAPDVTMSGTKTDIPVNMTPEGKGVWQATYTPVLPGAYLLNVMWSDRQVRGCPLKVIVESVADASRVICSGEGLRHGVVGREIKSFIDTRNAGPGELTVTCAGPSKVALCDLDEHGDGTFTLNVRPQESGRHMLNVKYEGDHVPGSPFTLKVAGAPDPSKVRVYGPGIEHGVLASYQSRFICDTRGAGAGQLTVRIRGPKGAFRVEMQRESQKDRTILCKYDPTEPGDYRMEVKWSGENVPGSPFVVMIFDTQDELNRYMAGGYSPNGPGGTPSEYYGSIGYGTTYGAVSFGQMSWRGSQAQL</sequence>
<feature type="repeat" description="Filamin" evidence="3">
    <location>
        <begin position="1447"/>
        <end position="1536"/>
    </location>
</feature>
<feature type="region of interest" description="Disordered" evidence="4">
    <location>
        <begin position="340"/>
        <end position="382"/>
    </location>
</feature>
<feature type="region of interest" description="Disordered" evidence="4">
    <location>
        <begin position="568"/>
        <end position="600"/>
    </location>
</feature>
<feature type="repeat" description="Filamin" evidence="3">
    <location>
        <begin position="2466"/>
        <end position="2560"/>
    </location>
</feature>
<evidence type="ECO:0000256" key="2">
    <source>
        <dbReference type="ARBA" id="ARBA00022737"/>
    </source>
</evidence>
<feature type="compositionally biased region" description="Polar residues" evidence="4">
    <location>
        <begin position="1114"/>
        <end position="1133"/>
    </location>
</feature>
<feature type="repeat" description="Filamin" evidence="3">
    <location>
        <begin position="1355"/>
        <end position="1449"/>
    </location>
</feature>
<dbReference type="EMBL" id="CAXKWB010009583">
    <property type="protein sequence ID" value="CAL4095251.1"/>
    <property type="molecule type" value="Genomic_DNA"/>
</dbReference>
<feature type="compositionally biased region" description="Low complexity" evidence="4">
    <location>
        <begin position="936"/>
        <end position="952"/>
    </location>
</feature>
<feature type="compositionally biased region" description="Basic and acidic residues" evidence="4">
    <location>
        <begin position="711"/>
        <end position="735"/>
    </location>
</feature>
<feature type="compositionally biased region" description="Polar residues" evidence="4">
    <location>
        <begin position="745"/>
        <end position="759"/>
    </location>
</feature>
<dbReference type="InterPro" id="IPR017868">
    <property type="entry name" value="Filamin/ABP280_repeat-like"/>
</dbReference>
<reference evidence="5 6" key="1">
    <citation type="submission" date="2024-05" db="EMBL/GenBank/DDBJ databases">
        <authorList>
            <person name="Wallberg A."/>
        </authorList>
    </citation>
    <scope>NUCLEOTIDE SEQUENCE [LARGE SCALE GENOMIC DNA]</scope>
</reference>
<feature type="compositionally biased region" description="Polar residues" evidence="4">
    <location>
        <begin position="801"/>
        <end position="815"/>
    </location>
</feature>
<dbReference type="GO" id="GO:0030036">
    <property type="term" value="P:actin cytoskeleton organization"/>
    <property type="evidence" value="ECO:0007669"/>
    <property type="project" value="InterPro"/>
</dbReference>
<feature type="repeat" description="Filamin" evidence="3">
    <location>
        <begin position="2558"/>
        <end position="2650"/>
    </location>
</feature>
<keyword evidence="6" id="KW-1185">Reference proteome</keyword>
<feature type="repeat" description="Filamin" evidence="3">
    <location>
        <begin position="2283"/>
        <end position="2376"/>
    </location>
</feature>
<feature type="repeat" description="Filamin" evidence="3">
    <location>
        <begin position="2000"/>
        <end position="2091"/>
    </location>
</feature>
<feature type="compositionally biased region" description="Low complexity" evidence="4">
    <location>
        <begin position="433"/>
        <end position="442"/>
    </location>
</feature>
<gene>
    <name evidence="5" type="ORF">MNOR_LOCUS15365</name>
</gene>
<feature type="repeat" description="Filamin" evidence="3">
    <location>
        <begin position="2089"/>
        <end position="2183"/>
    </location>
</feature>
<dbReference type="PANTHER" id="PTHR38537">
    <property type="entry name" value="JITTERBUG, ISOFORM N"/>
    <property type="match status" value="1"/>
</dbReference>
<feature type="compositionally biased region" description="Low complexity" evidence="4">
    <location>
        <begin position="992"/>
        <end position="1018"/>
    </location>
</feature>
<dbReference type="PROSITE" id="PS50194">
    <property type="entry name" value="FILAMIN_REPEAT"/>
    <property type="match status" value="24"/>
</dbReference>
<dbReference type="GO" id="GO:0051015">
    <property type="term" value="F:actin filament binding"/>
    <property type="evidence" value="ECO:0007669"/>
    <property type="project" value="InterPro"/>
</dbReference>
<dbReference type="InterPro" id="IPR001298">
    <property type="entry name" value="Filamin/ABP280_rpt"/>
</dbReference>
<feature type="repeat" description="Filamin" evidence="3">
    <location>
        <begin position="2187"/>
        <end position="2272"/>
    </location>
</feature>
<dbReference type="InterPro" id="IPR044801">
    <property type="entry name" value="Filamin"/>
</dbReference>
<feature type="compositionally biased region" description="Low complexity" evidence="4">
    <location>
        <begin position="824"/>
        <end position="838"/>
    </location>
</feature>
<dbReference type="SUPFAM" id="SSF81296">
    <property type="entry name" value="E set domains"/>
    <property type="match status" value="24"/>
</dbReference>
<feature type="repeat" description="Filamin" evidence="3">
    <location>
        <begin position="1909"/>
        <end position="2002"/>
    </location>
</feature>
<evidence type="ECO:0000256" key="1">
    <source>
        <dbReference type="ARBA" id="ARBA00009238"/>
    </source>
</evidence>
<feature type="repeat" description="Filamin" evidence="3">
    <location>
        <begin position="22"/>
        <end position="116"/>
    </location>
</feature>
<feature type="compositionally biased region" description="Low complexity" evidence="4">
    <location>
        <begin position="768"/>
        <end position="782"/>
    </location>
</feature>
<feature type="compositionally biased region" description="Low complexity" evidence="4">
    <location>
        <begin position="1083"/>
        <end position="1096"/>
    </location>
</feature>
<feature type="repeat" description="Filamin" evidence="3">
    <location>
        <begin position="1836"/>
        <end position="1911"/>
    </location>
</feature>
<evidence type="ECO:0000256" key="3">
    <source>
        <dbReference type="PROSITE-ProRule" id="PRU00087"/>
    </source>
</evidence>
<organism evidence="5 6">
    <name type="scientific">Meganyctiphanes norvegica</name>
    <name type="common">Northern krill</name>
    <name type="synonym">Thysanopoda norvegica</name>
    <dbReference type="NCBI Taxonomy" id="48144"/>
    <lineage>
        <taxon>Eukaryota</taxon>
        <taxon>Metazoa</taxon>
        <taxon>Ecdysozoa</taxon>
        <taxon>Arthropoda</taxon>
        <taxon>Crustacea</taxon>
        <taxon>Multicrustacea</taxon>
        <taxon>Malacostraca</taxon>
        <taxon>Eumalacostraca</taxon>
        <taxon>Eucarida</taxon>
        <taxon>Euphausiacea</taxon>
        <taxon>Euphausiidae</taxon>
        <taxon>Meganyctiphanes</taxon>
    </lineage>
</organism>
<feature type="compositionally biased region" description="Basic and acidic residues" evidence="4">
    <location>
        <begin position="1019"/>
        <end position="1040"/>
    </location>
</feature>
<keyword evidence="2" id="KW-0677">Repeat</keyword>
<feature type="compositionally biased region" description="Polar residues" evidence="4">
    <location>
        <begin position="344"/>
        <end position="382"/>
    </location>
</feature>
<feature type="repeat" description="Filamin" evidence="3">
    <location>
        <begin position="2374"/>
        <end position="2465"/>
    </location>
</feature>
<feature type="repeat" description="Filamin" evidence="3">
    <location>
        <begin position="1279"/>
        <end position="1355"/>
    </location>
</feature>
<dbReference type="InterPro" id="IPR014756">
    <property type="entry name" value="Ig_E-set"/>
</dbReference>
<dbReference type="FunFam" id="2.60.40.10:FF:001473">
    <property type="entry name" value="Jitterbug, isoform C"/>
    <property type="match status" value="2"/>
</dbReference>
<feature type="repeat" description="Filamin" evidence="3">
    <location>
        <begin position="1173"/>
        <end position="1268"/>
    </location>
</feature>
<feature type="repeat" description="Filamin" evidence="3">
    <location>
        <begin position="128"/>
        <end position="207"/>
    </location>
</feature>
<feature type="repeat" description="Filamin" evidence="3">
    <location>
        <begin position="2935"/>
        <end position="3028"/>
    </location>
</feature>
<evidence type="ECO:0000313" key="5">
    <source>
        <dbReference type="EMBL" id="CAL4095251.1"/>
    </source>
</evidence>
<dbReference type="InterPro" id="IPR013783">
    <property type="entry name" value="Ig-like_fold"/>
</dbReference>
<dbReference type="FunFam" id="2.60.40.10:FF:001145">
    <property type="entry name" value="Jitterbug, isoform I"/>
    <property type="match status" value="2"/>
</dbReference>
<feature type="region of interest" description="Disordered" evidence="4">
    <location>
        <begin position="302"/>
        <end position="322"/>
    </location>
</feature>
<feature type="repeat" description="Filamin" evidence="3">
    <location>
        <begin position="1648"/>
        <end position="1731"/>
    </location>
</feature>
<dbReference type="Proteomes" id="UP001497623">
    <property type="component" value="Unassembled WGS sequence"/>
</dbReference>
<feature type="region of interest" description="Disordered" evidence="4">
    <location>
        <begin position="1114"/>
        <end position="1135"/>
    </location>
</feature>
<feature type="region of interest" description="Disordered" evidence="4">
    <location>
        <begin position="645"/>
        <end position="1096"/>
    </location>
</feature>
<feature type="repeat" description="Filamin" evidence="3">
    <location>
        <begin position="1730"/>
        <end position="1824"/>
    </location>
</feature>
<feature type="compositionally biased region" description="Polar residues" evidence="4">
    <location>
        <begin position="659"/>
        <end position="685"/>
    </location>
</feature>
<feature type="compositionally biased region" description="Low complexity" evidence="4">
    <location>
        <begin position="880"/>
        <end position="896"/>
    </location>
</feature>
<feature type="repeat" description="Filamin" evidence="3">
    <location>
        <begin position="1534"/>
        <end position="1628"/>
    </location>
</feature>
<feature type="compositionally biased region" description="Basic and acidic residues" evidence="4">
    <location>
        <begin position="976"/>
        <end position="990"/>
    </location>
</feature>
<accession>A0AAV2QNS4</accession>
<evidence type="ECO:0008006" key="7">
    <source>
        <dbReference type="Google" id="ProtNLM"/>
    </source>
</evidence>
<dbReference type="Gene3D" id="2.60.40.10">
    <property type="entry name" value="Immunoglobulins"/>
    <property type="match status" value="24"/>
</dbReference>
<feature type="compositionally biased region" description="Basic and acidic residues" evidence="4">
    <location>
        <begin position="1063"/>
        <end position="1076"/>
    </location>
</feature>
<feature type="repeat" description="Filamin" evidence="3">
    <location>
        <begin position="2841"/>
        <end position="2934"/>
    </location>
</feature>
<evidence type="ECO:0000256" key="4">
    <source>
        <dbReference type="SAM" id="MobiDB-lite"/>
    </source>
</evidence>
<feature type="repeat" description="Filamin" evidence="3">
    <location>
        <begin position="2648"/>
        <end position="2740"/>
    </location>
</feature>
<feature type="repeat" description="Filamin" evidence="3">
    <location>
        <begin position="2738"/>
        <end position="2838"/>
    </location>
</feature>
<comment type="similarity">
    <text evidence="1">Belongs to the filamin family.</text>
</comment>
<dbReference type="PANTHER" id="PTHR38537:SF13">
    <property type="entry name" value="JITTERBUG, ISOFORM N"/>
    <property type="match status" value="1"/>
</dbReference>
<feature type="compositionally biased region" description="Polar residues" evidence="4">
    <location>
        <begin position="857"/>
        <end position="871"/>
    </location>
</feature>
<feature type="compositionally biased region" description="Polar residues" evidence="4">
    <location>
        <begin position="913"/>
        <end position="927"/>
    </location>
</feature>
<proteinExistence type="inferred from homology"/>
<feature type="compositionally biased region" description="Polar residues" evidence="4">
    <location>
        <begin position="1046"/>
        <end position="1062"/>
    </location>
</feature>
<dbReference type="Pfam" id="PF00630">
    <property type="entry name" value="Filamin"/>
    <property type="match status" value="22"/>
</dbReference>
<feature type="repeat" description="Filamin" evidence="3">
    <location>
        <begin position="3029"/>
        <end position="3125"/>
    </location>
</feature>